<feature type="topological domain" description="Lumenal" evidence="8">
    <location>
        <begin position="1"/>
        <end position="4"/>
    </location>
</feature>
<evidence type="ECO:0000256" key="4">
    <source>
        <dbReference type="ARBA" id="ARBA00022692"/>
    </source>
</evidence>
<evidence type="ECO:0000256" key="2">
    <source>
        <dbReference type="ARBA" id="ARBA00010799"/>
    </source>
</evidence>
<dbReference type="PANTHER" id="PTHR42650:SF1">
    <property type="entry name" value="GUIDED ENTRY OF TAIL-ANCHORED PROTEINS FACTOR 1"/>
    <property type="match status" value="1"/>
</dbReference>
<dbReference type="HAMAP" id="MF_03113">
    <property type="entry name" value="Get1"/>
    <property type="match status" value="1"/>
</dbReference>
<evidence type="ECO:0000256" key="1">
    <source>
        <dbReference type="ARBA" id="ARBA00004477"/>
    </source>
</evidence>
<reference evidence="10" key="1">
    <citation type="submission" date="2023-04" db="EMBL/GenBank/DDBJ databases">
        <title>Black Yeasts Isolated from many extreme environments.</title>
        <authorList>
            <person name="Coleine C."/>
            <person name="Stajich J.E."/>
            <person name="Selbmann L."/>
        </authorList>
    </citation>
    <scope>NUCLEOTIDE SEQUENCE</scope>
    <source>
        <strain evidence="10">CCFEE 5312</strain>
    </source>
</reference>
<dbReference type="GO" id="GO:0071816">
    <property type="term" value="P:tail-anchored membrane protein insertion into ER membrane"/>
    <property type="evidence" value="ECO:0007669"/>
    <property type="project" value="InterPro"/>
</dbReference>
<comment type="similarity">
    <text evidence="2 8">Belongs to the WRB/GET1 family.</text>
</comment>
<comment type="subcellular location">
    <subcellularLocation>
        <location evidence="1">Endoplasmic reticulum membrane</location>
        <topology evidence="1">Multi-pass membrane protein</topology>
    </subcellularLocation>
</comment>
<feature type="chain" id="PRO_5042571630" evidence="9">
    <location>
        <begin position="21"/>
        <end position="211"/>
    </location>
</feature>
<evidence type="ECO:0000256" key="5">
    <source>
        <dbReference type="ARBA" id="ARBA00022824"/>
    </source>
</evidence>
<name>A0AAJ0DB44_9PEZI</name>
<dbReference type="InterPro" id="IPR027538">
    <property type="entry name" value="Get1_fungi"/>
</dbReference>
<sequence>MLSVLLLVFLLQLFIHLLNTVGKQTVNDLLWLVFTKLPIPQAKAAGDLSTLRSDVVRLAREMKATSAQDDFAKWARLRRQHDKAREKYDAEASNQQSLRTTFDRVITGARWLGTQGLQFGANTWYSKQAMFWLPQGWVPYQIEWVLSFPRAPLGSISINVWAIACASVIKMVVEGSMAVWTLRSGVVKDGPRKGEAIKMEAVPGVGAKKEL</sequence>
<keyword evidence="11" id="KW-1185">Reference proteome</keyword>
<keyword evidence="4 8" id="KW-0812">Transmembrane</keyword>
<comment type="caution">
    <text evidence="10">The sequence shown here is derived from an EMBL/GenBank/DDBJ whole genome shotgun (WGS) entry which is preliminary data.</text>
</comment>
<proteinExistence type="inferred from homology"/>
<keyword evidence="6 8" id="KW-1133">Transmembrane helix</keyword>
<evidence type="ECO:0000256" key="7">
    <source>
        <dbReference type="ARBA" id="ARBA00023136"/>
    </source>
</evidence>
<feature type="signal peptide" evidence="9">
    <location>
        <begin position="1"/>
        <end position="20"/>
    </location>
</feature>
<keyword evidence="7 8" id="KW-0472">Membrane</keyword>
<keyword evidence="5 8" id="KW-0256">Endoplasmic reticulum</keyword>
<comment type="caution">
    <text evidence="8">Lacks conserved residue(s) required for the propagation of feature annotation.</text>
</comment>
<dbReference type="Gene3D" id="1.10.287.660">
    <property type="entry name" value="Helix hairpin bin"/>
    <property type="match status" value="1"/>
</dbReference>
<keyword evidence="3 8" id="KW-0813">Transport</keyword>
<protein>
    <submittedName>
        <fullName evidence="10">GET complex subunit get1</fullName>
    </submittedName>
</protein>
<accession>A0AAJ0DB44</accession>
<evidence type="ECO:0000313" key="10">
    <source>
        <dbReference type="EMBL" id="KAK3050429.1"/>
    </source>
</evidence>
<evidence type="ECO:0000313" key="11">
    <source>
        <dbReference type="Proteomes" id="UP001271007"/>
    </source>
</evidence>
<dbReference type="GO" id="GO:0043495">
    <property type="term" value="F:protein-membrane adaptor activity"/>
    <property type="evidence" value="ECO:0007669"/>
    <property type="project" value="TreeGrafter"/>
</dbReference>
<evidence type="ECO:0000256" key="6">
    <source>
        <dbReference type="ARBA" id="ARBA00022989"/>
    </source>
</evidence>
<dbReference type="EMBL" id="JAWDJX010000032">
    <property type="protein sequence ID" value="KAK3050429.1"/>
    <property type="molecule type" value="Genomic_DNA"/>
</dbReference>
<dbReference type="AlphaFoldDB" id="A0AAJ0DB44"/>
<dbReference type="InterPro" id="IPR028945">
    <property type="entry name" value="Get1"/>
</dbReference>
<dbReference type="Pfam" id="PF04420">
    <property type="entry name" value="CHD5"/>
    <property type="match status" value="1"/>
</dbReference>
<gene>
    <name evidence="8 10" type="primary">GET1</name>
    <name evidence="10" type="ORF">LTR09_008340</name>
</gene>
<keyword evidence="9" id="KW-0732">Signal</keyword>
<dbReference type="PANTHER" id="PTHR42650">
    <property type="entry name" value="TAIL-ANCHORED PROTEIN INSERTION RECEPTOR WRB"/>
    <property type="match status" value="1"/>
</dbReference>
<evidence type="ECO:0000256" key="8">
    <source>
        <dbReference type="HAMAP-Rule" id="MF_03113"/>
    </source>
</evidence>
<dbReference type="Proteomes" id="UP001271007">
    <property type="component" value="Unassembled WGS sequence"/>
</dbReference>
<dbReference type="GO" id="GO:0005789">
    <property type="term" value="C:endoplasmic reticulum membrane"/>
    <property type="evidence" value="ECO:0007669"/>
    <property type="project" value="UniProtKB-SubCell"/>
</dbReference>
<organism evidence="10 11">
    <name type="scientific">Extremus antarcticus</name>
    <dbReference type="NCBI Taxonomy" id="702011"/>
    <lineage>
        <taxon>Eukaryota</taxon>
        <taxon>Fungi</taxon>
        <taxon>Dikarya</taxon>
        <taxon>Ascomycota</taxon>
        <taxon>Pezizomycotina</taxon>
        <taxon>Dothideomycetes</taxon>
        <taxon>Dothideomycetidae</taxon>
        <taxon>Mycosphaerellales</taxon>
        <taxon>Extremaceae</taxon>
        <taxon>Extremus</taxon>
    </lineage>
</organism>
<dbReference type="GO" id="GO:0043529">
    <property type="term" value="C:GET complex"/>
    <property type="evidence" value="ECO:0007669"/>
    <property type="project" value="InterPro"/>
</dbReference>
<dbReference type="InterPro" id="IPR029012">
    <property type="entry name" value="Helix_hairpin_bin_sf"/>
</dbReference>
<evidence type="ECO:0000256" key="9">
    <source>
        <dbReference type="SAM" id="SignalP"/>
    </source>
</evidence>
<feature type="topological domain" description="Cytoplasmic" evidence="8">
    <location>
        <begin position="173"/>
        <end position="211"/>
    </location>
</feature>
<evidence type="ECO:0000256" key="3">
    <source>
        <dbReference type="ARBA" id="ARBA00022448"/>
    </source>
</evidence>